<dbReference type="InterPro" id="IPR012332">
    <property type="entry name" value="Autotransporter_pectin_lyase_C"/>
</dbReference>
<dbReference type="PANTHER" id="PTHR35037:SF3">
    <property type="entry name" value="C-TERMINAL REGION OF AIDA-LIKE PROTEIN"/>
    <property type="match status" value="1"/>
</dbReference>
<dbReference type="EMBL" id="LUAY01005481">
    <property type="protein sequence ID" value="KYB45333.1"/>
    <property type="molecule type" value="Genomic_DNA"/>
</dbReference>
<dbReference type="Pfam" id="PF18883">
    <property type="entry name" value="AC_1"/>
    <property type="match status" value="1"/>
</dbReference>
<dbReference type="InterPro" id="IPR043990">
    <property type="entry name" value="AC_1"/>
</dbReference>
<evidence type="ECO:0000313" key="2">
    <source>
        <dbReference type="EMBL" id="KYB45333.1"/>
    </source>
</evidence>
<gene>
    <name evidence="2" type="ORF">AB664_09410</name>
</gene>
<name>A0A656Z3V8_BRUAN</name>
<comment type="caution">
    <text evidence="2">The sequence shown here is derived from an EMBL/GenBank/DDBJ whole genome shotgun (WGS) entry which is preliminary data.</text>
</comment>
<dbReference type="NCBIfam" id="TIGR01414">
    <property type="entry name" value="autotrans_barl"/>
    <property type="match status" value="1"/>
</dbReference>
<organism evidence="2">
    <name type="scientific">Brucella anthropi</name>
    <name type="common">Ochrobactrum anthropi</name>
    <dbReference type="NCBI Taxonomy" id="529"/>
    <lineage>
        <taxon>Bacteria</taxon>
        <taxon>Pseudomonadati</taxon>
        <taxon>Pseudomonadota</taxon>
        <taxon>Alphaproteobacteria</taxon>
        <taxon>Hyphomicrobiales</taxon>
        <taxon>Brucellaceae</taxon>
        <taxon>Brucella/Ochrobactrum group</taxon>
        <taxon>Brucella</taxon>
    </lineage>
</organism>
<protein>
    <recommendedName>
        <fullName evidence="1">Autochaperone domain-containing protein</fullName>
    </recommendedName>
</protein>
<accession>A0A656Z3V8</accession>
<reference evidence="2" key="1">
    <citation type="submission" date="2016-02" db="EMBL/GenBank/DDBJ databases">
        <title>Genomic sequences of Ochrobactrum anthropi.</title>
        <authorList>
            <person name="Chudasama K.S."/>
            <person name="Thaker V.S."/>
        </authorList>
    </citation>
    <scope>NUCLEOTIDE SEQUENCE [LARGE SCALE GENOMIC DNA]</scope>
    <source>
        <strain evidence="2">SUBG007</strain>
    </source>
</reference>
<dbReference type="PANTHER" id="PTHR35037">
    <property type="entry name" value="C-TERMINAL REGION OF AIDA-LIKE PROTEIN"/>
    <property type="match status" value="1"/>
</dbReference>
<evidence type="ECO:0000259" key="1">
    <source>
        <dbReference type="Pfam" id="PF18883"/>
    </source>
</evidence>
<dbReference type="CDD" id="cd01344">
    <property type="entry name" value="PL2_Passenger_AT"/>
    <property type="match status" value="1"/>
</dbReference>
<dbReference type="InterPro" id="IPR051551">
    <property type="entry name" value="Autotransporter_adhesion"/>
</dbReference>
<dbReference type="InterPro" id="IPR011050">
    <property type="entry name" value="Pectin_lyase_fold/virulence"/>
</dbReference>
<dbReference type="Gene3D" id="2.160.20.20">
    <property type="match status" value="1"/>
</dbReference>
<dbReference type="InterPro" id="IPR006315">
    <property type="entry name" value="OM_autotransptr_brl_dom"/>
</dbReference>
<proteinExistence type="predicted"/>
<sequence>MIAPGRHGMGTLTIDGDYSGTAGLLDITTQLGDDNSPTNRLVITGNSSGNSKVSISNRGGLGAQTINGIKIIDVGGQSDGSFALNGDYTTKTVSRRS</sequence>
<dbReference type="SUPFAM" id="SSF51126">
    <property type="entry name" value="Pectin lyase-like"/>
    <property type="match status" value="1"/>
</dbReference>
<dbReference type="GO" id="GO:0019867">
    <property type="term" value="C:outer membrane"/>
    <property type="evidence" value="ECO:0007669"/>
    <property type="project" value="InterPro"/>
</dbReference>
<feature type="domain" description="Autochaperone" evidence="1">
    <location>
        <begin position="5"/>
        <end position="87"/>
    </location>
</feature>
<dbReference type="AlphaFoldDB" id="A0A656Z3V8"/>